<dbReference type="Pfam" id="PF20693">
    <property type="entry name" value="YobI-ATPase"/>
    <property type="match status" value="1"/>
</dbReference>
<protein>
    <submittedName>
        <fullName evidence="3">NTPase with transmembrane helices</fullName>
    </submittedName>
</protein>
<keyword evidence="1" id="KW-1133">Transmembrane helix</keyword>
<dbReference type="InterPro" id="IPR048428">
    <property type="entry name" value="YobI-NTPase"/>
</dbReference>
<name>U4QGW0_LACHE</name>
<proteinExistence type="predicted"/>
<evidence type="ECO:0000256" key="1">
    <source>
        <dbReference type="SAM" id="Phobius"/>
    </source>
</evidence>
<sequence length="428" mass="51021">MVDKRSSGALYPYDDLDKNELEPTWNKLDEALNDERATNIAISAPYDTGKSSFLLSYFTNRYEEDLRRKSHCFLYRWLHRFHKNQDLLSKARLDRKVEKTNFKFINLPNFFLDVKDKKESEIELEKDIISQLLFSSKPRKYPDSRIKRLKQYSIWEILFFFALFALFSVSTYLFKQDITNIEIPLISFRVIFQFVSMLTGLAILFFIFYIAFHGLPKIGWDISTKILNTKLDAKFNTDSKENDKDLFLLYGDELRYYFEKSKVRYLIFEDLDRYNNPLIFQRLRQLNINLNHGEKDRIVFIYTLKDSVFDDLRTINNELEPVIKKVKFFDYIIPMVPLSSTQNSITRFKEEINDKSNLQVNNEKLDSKFYSVQEKYLWGLGAFILDVRTIVQICSELSYYADLFKARLDREEVNINKLLGMIVELLRN</sequence>
<dbReference type="AlphaFoldDB" id="U4QGW0"/>
<comment type="caution">
    <text evidence="3">The sequence shown here is derived from an EMBL/GenBank/DDBJ whole genome shotgun (WGS) entry which is preliminary data.</text>
</comment>
<evidence type="ECO:0000313" key="3">
    <source>
        <dbReference type="EMBL" id="CDI42356.1"/>
    </source>
</evidence>
<organism evidence="3 4">
    <name type="scientific">Lactobacillus helveticus CIRM-BIA 953</name>
    <dbReference type="NCBI Taxonomy" id="1226335"/>
    <lineage>
        <taxon>Bacteria</taxon>
        <taxon>Bacillati</taxon>
        <taxon>Bacillota</taxon>
        <taxon>Bacilli</taxon>
        <taxon>Lactobacillales</taxon>
        <taxon>Lactobacillaceae</taxon>
        <taxon>Lactobacillus</taxon>
    </lineage>
</organism>
<evidence type="ECO:0000313" key="4">
    <source>
        <dbReference type="Proteomes" id="UP000017243"/>
    </source>
</evidence>
<reference evidence="3 4" key="1">
    <citation type="submission" date="2013-09" db="EMBL/GenBank/DDBJ databases">
        <title>Draft Genome Sequence of five Lactobacillus helveticus strains CIRM-BIA 101T, 103, 104, 951 and 953 isolated from milk product.</title>
        <authorList>
            <person name="Valence F."/>
            <person name="Chuat V."/>
            <person name="Ma L."/>
            <person name="Creno S."/>
            <person name="Falentin H."/>
            <person name="Lortal S."/>
            <person name="Bizet C."/>
            <person name="Clermont D."/>
            <person name="Loux V."/>
            <person name="Bouchier C."/>
            <person name="Cousin S."/>
        </authorList>
    </citation>
    <scope>NUCLEOTIDE SEQUENCE [LARGE SCALE GENOMIC DNA]</scope>
    <source>
        <strain evidence="3 4">CIRM-BIA 953</strain>
    </source>
</reference>
<dbReference type="RefSeq" id="WP_023061353.1">
    <property type="nucleotide sequence ID" value="NZ_CBUH010000101.1"/>
</dbReference>
<keyword evidence="1" id="KW-0472">Membrane</keyword>
<dbReference type="EMBL" id="CBUH010000101">
    <property type="protein sequence ID" value="CDI42356.1"/>
    <property type="molecule type" value="Genomic_DNA"/>
</dbReference>
<feature type="transmembrane region" description="Helical" evidence="1">
    <location>
        <begin position="154"/>
        <end position="174"/>
    </location>
</feature>
<gene>
    <name evidence="3" type="ORF">LHCIRMBIA953_02694</name>
</gene>
<feature type="transmembrane region" description="Helical" evidence="1">
    <location>
        <begin position="186"/>
        <end position="212"/>
    </location>
</feature>
<feature type="domain" description="YobI-like P-loop NTPase" evidence="2">
    <location>
        <begin position="26"/>
        <end position="423"/>
    </location>
</feature>
<evidence type="ECO:0000259" key="2">
    <source>
        <dbReference type="Pfam" id="PF20693"/>
    </source>
</evidence>
<dbReference type="Proteomes" id="UP000017243">
    <property type="component" value="Unassembled WGS sequence"/>
</dbReference>
<keyword evidence="1 3" id="KW-0812">Transmembrane</keyword>
<accession>U4QGW0</accession>